<dbReference type="GeneID" id="78775077"/>
<dbReference type="CTD" id="78775077"/>
<protein>
    <submittedName>
        <fullName evidence="1">Uncharacterized protein</fullName>
    </submittedName>
</protein>
<dbReference type="EMBL" id="WUAV01000003">
    <property type="protein sequence ID" value="KAF1762825.1"/>
    <property type="molecule type" value="Genomic_DNA"/>
</dbReference>
<reference evidence="1 4" key="1">
    <citation type="submission" date="2019-12" db="EMBL/GenBank/DDBJ databases">
        <title>Chromosome-level assembly of the Caenorhabditis remanei genome.</title>
        <authorList>
            <person name="Teterina A.A."/>
            <person name="Willis J.H."/>
            <person name="Phillips P.C."/>
        </authorList>
    </citation>
    <scope>NUCLEOTIDE SEQUENCE [LARGE SCALE GENOMIC DNA]</scope>
    <source>
        <strain evidence="1 4">PX506</strain>
        <tissue evidence="1">Whole organism</tissue>
    </source>
</reference>
<sequence>MMSEVPQEVINRDRFISEFDAKPWDPKRREKCFIYEKEITDVQDITSDLSEGFDLERDDGLLATILVYIGSIYPTAGRITDKCRAQNR</sequence>
<dbReference type="RefSeq" id="XP_053587783.1">
    <property type="nucleotide sequence ID" value="XM_053728206.1"/>
</dbReference>
<accession>A0A6A5H6U7</accession>
<dbReference type="Proteomes" id="UP000483820">
    <property type="component" value="Chromosome III"/>
</dbReference>
<proteinExistence type="predicted"/>
<dbReference type="KEGG" id="crq:GCK72_011088"/>
<dbReference type="AlphaFoldDB" id="A0A6A5H6U7"/>
<evidence type="ECO:0000313" key="2">
    <source>
        <dbReference type="EMBL" id="KAF1762829.1"/>
    </source>
</evidence>
<organism evidence="1 4">
    <name type="scientific">Caenorhabditis remanei</name>
    <name type="common">Caenorhabditis vulgaris</name>
    <dbReference type="NCBI Taxonomy" id="31234"/>
    <lineage>
        <taxon>Eukaryota</taxon>
        <taxon>Metazoa</taxon>
        <taxon>Ecdysozoa</taxon>
        <taxon>Nematoda</taxon>
        <taxon>Chromadorea</taxon>
        <taxon>Rhabditida</taxon>
        <taxon>Rhabditina</taxon>
        <taxon>Rhabditomorpha</taxon>
        <taxon>Rhabditoidea</taxon>
        <taxon>Rhabditidae</taxon>
        <taxon>Peloderinae</taxon>
        <taxon>Caenorhabditis</taxon>
    </lineage>
</organism>
<dbReference type="EMBL" id="WUAV01000003">
    <property type="protein sequence ID" value="KAF1762829.1"/>
    <property type="molecule type" value="Genomic_DNA"/>
</dbReference>
<dbReference type="EMBL" id="WUAV01000003">
    <property type="protein sequence ID" value="KAF1762836.1"/>
    <property type="molecule type" value="Genomic_DNA"/>
</dbReference>
<evidence type="ECO:0000313" key="1">
    <source>
        <dbReference type="EMBL" id="KAF1762825.1"/>
    </source>
</evidence>
<evidence type="ECO:0000313" key="3">
    <source>
        <dbReference type="EMBL" id="KAF1762836.1"/>
    </source>
</evidence>
<evidence type="ECO:0000313" key="4">
    <source>
        <dbReference type="Proteomes" id="UP000483820"/>
    </source>
</evidence>
<name>A0A6A5H6U7_CAERE</name>
<gene>
    <name evidence="1" type="ORF">GCK72_011088</name>
    <name evidence="2" type="ORF">GCK72_011092</name>
    <name evidence="3" type="ORF">GCK72_011099</name>
</gene>
<comment type="caution">
    <text evidence="1">The sequence shown here is derived from an EMBL/GenBank/DDBJ whole genome shotgun (WGS) entry which is preliminary data.</text>
</comment>